<dbReference type="EMBL" id="JAVDWN010000026">
    <property type="protein sequence ID" value="MDR7166095.1"/>
    <property type="molecule type" value="Genomic_DNA"/>
</dbReference>
<comment type="caution">
    <text evidence="2">The sequence shown here is derived from an EMBL/GenBank/DDBJ whole genome shotgun (WGS) entry which is preliminary data.</text>
</comment>
<dbReference type="Proteomes" id="UP001262032">
    <property type="component" value="Unassembled WGS sequence"/>
</dbReference>
<dbReference type="GeneID" id="97424531"/>
<reference evidence="2" key="1">
    <citation type="submission" date="2023-07" db="EMBL/GenBank/DDBJ databases">
        <title>Sorghum-associated microbial communities from plants grown in Nebraska, USA.</title>
        <authorList>
            <person name="Schachtman D."/>
        </authorList>
    </citation>
    <scope>NUCLEOTIDE SEQUENCE</scope>
    <source>
        <strain evidence="2">BE261</strain>
    </source>
</reference>
<organism evidence="2 3">
    <name type="scientific">Pseudarthrobacter oxydans</name>
    <name type="common">Arthrobacter oxydans</name>
    <dbReference type="NCBI Taxonomy" id="1671"/>
    <lineage>
        <taxon>Bacteria</taxon>
        <taxon>Bacillati</taxon>
        <taxon>Actinomycetota</taxon>
        <taxon>Actinomycetes</taxon>
        <taxon>Micrococcales</taxon>
        <taxon>Micrococcaceae</taxon>
        <taxon>Pseudarthrobacter</taxon>
    </lineage>
</organism>
<accession>A0AAW8NGU0</accession>
<sequence length="86" mass="9800">MSNTKVTEQEFHSIKKCFRSGATSKEVQAEFKRGETIIRRIKKARSWPAYQAGNKARIERRKEQGLLDTNLSKKQSQGGSSRLMGN</sequence>
<proteinExistence type="predicted"/>
<evidence type="ECO:0000256" key="1">
    <source>
        <dbReference type="SAM" id="MobiDB-lite"/>
    </source>
</evidence>
<dbReference type="AlphaFoldDB" id="A0AAW8NGU0"/>
<evidence type="ECO:0000313" key="2">
    <source>
        <dbReference type="EMBL" id="MDR7166095.1"/>
    </source>
</evidence>
<gene>
    <name evidence="2" type="ORF">J2X12_004149</name>
</gene>
<protein>
    <submittedName>
        <fullName evidence="2">Uncharacterized protein</fullName>
    </submittedName>
</protein>
<feature type="region of interest" description="Disordered" evidence="1">
    <location>
        <begin position="49"/>
        <end position="86"/>
    </location>
</feature>
<feature type="compositionally biased region" description="Polar residues" evidence="1">
    <location>
        <begin position="67"/>
        <end position="80"/>
    </location>
</feature>
<dbReference type="RefSeq" id="WP_310114617.1">
    <property type="nucleotide sequence ID" value="NZ_JAVDTN010000026.1"/>
</dbReference>
<evidence type="ECO:0000313" key="3">
    <source>
        <dbReference type="Proteomes" id="UP001262032"/>
    </source>
</evidence>
<feature type="compositionally biased region" description="Basic and acidic residues" evidence="1">
    <location>
        <begin position="56"/>
        <end position="65"/>
    </location>
</feature>
<name>A0AAW8NGU0_PSEOX</name>